<evidence type="ECO:0000313" key="7">
    <source>
        <dbReference type="EMBL" id="MBC8539037.1"/>
    </source>
</evidence>
<comment type="cofactor">
    <cofactor evidence="4">
        <name>Zn(2+)</name>
        <dbReference type="ChEBI" id="CHEBI:29105"/>
    </cofactor>
</comment>
<proteinExistence type="inferred from homology"/>
<dbReference type="Pfam" id="PF00107">
    <property type="entry name" value="ADH_zinc_N"/>
    <property type="match status" value="1"/>
</dbReference>
<evidence type="ECO:0000259" key="5">
    <source>
        <dbReference type="Pfam" id="PF00107"/>
    </source>
</evidence>
<gene>
    <name evidence="7" type="ORF">H8693_08825</name>
</gene>
<evidence type="ECO:0000259" key="6">
    <source>
        <dbReference type="Pfam" id="PF08240"/>
    </source>
</evidence>
<dbReference type="AlphaFoldDB" id="A0A926DJR3"/>
<feature type="domain" description="Alcohol dehydrogenase-like N-terminal" evidence="6">
    <location>
        <begin position="28"/>
        <end position="117"/>
    </location>
</feature>
<dbReference type="Pfam" id="PF08240">
    <property type="entry name" value="ADH_N"/>
    <property type="match status" value="1"/>
</dbReference>
<keyword evidence="8" id="KW-1185">Reference proteome</keyword>
<dbReference type="Gene3D" id="3.40.50.720">
    <property type="entry name" value="NAD(P)-binding Rossmann-like Domain"/>
    <property type="match status" value="1"/>
</dbReference>
<evidence type="ECO:0000256" key="2">
    <source>
        <dbReference type="ARBA" id="ARBA00022833"/>
    </source>
</evidence>
<dbReference type="Proteomes" id="UP000617951">
    <property type="component" value="Unassembled WGS sequence"/>
</dbReference>
<dbReference type="InterPro" id="IPR011032">
    <property type="entry name" value="GroES-like_sf"/>
</dbReference>
<dbReference type="InterPro" id="IPR013154">
    <property type="entry name" value="ADH-like_N"/>
</dbReference>
<organism evidence="7 8">
    <name type="scientific">Guopingia tenuis</name>
    <dbReference type="NCBI Taxonomy" id="2763656"/>
    <lineage>
        <taxon>Bacteria</taxon>
        <taxon>Bacillati</taxon>
        <taxon>Bacillota</taxon>
        <taxon>Clostridia</taxon>
        <taxon>Christensenellales</taxon>
        <taxon>Christensenellaceae</taxon>
        <taxon>Guopingia</taxon>
    </lineage>
</organism>
<accession>A0A926DJR3</accession>
<dbReference type="InterPro" id="IPR036291">
    <property type="entry name" value="NAD(P)-bd_dom_sf"/>
</dbReference>
<dbReference type="InterPro" id="IPR013149">
    <property type="entry name" value="ADH-like_C"/>
</dbReference>
<dbReference type="GO" id="GO:0016491">
    <property type="term" value="F:oxidoreductase activity"/>
    <property type="evidence" value="ECO:0007669"/>
    <property type="project" value="UniProtKB-KW"/>
</dbReference>
<reference evidence="7" key="1">
    <citation type="submission" date="2020-08" db="EMBL/GenBank/DDBJ databases">
        <title>Genome public.</title>
        <authorList>
            <person name="Liu C."/>
            <person name="Sun Q."/>
        </authorList>
    </citation>
    <scope>NUCLEOTIDE SEQUENCE</scope>
    <source>
        <strain evidence="7">NSJ-63</strain>
    </source>
</reference>
<evidence type="ECO:0000256" key="4">
    <source>
        <dbReference type="RuleBase" id="RU361277"/>
    </source>
</evidence>
<keyword evidence="2 4" id="KW-0862">Zinc</keyword>
<feature type="domain" description="Alcohol dehydrogenase-like C-terminal" evidence="5">
    <location>
        <begin position="188"/>
        <end position="307"/>
    </location>
</feature>
<name>A0A926DJR3_9FIRM</name>
<comment type="similarity">
    <text evidence="4">Belongs to the zinc-containing alcohol dehydrogenase family.</text>
</comment>
<dbReference type="EMBL" id="JACRSS010000004">
    <property type="protein sequence ID" value="MBC8539037.1"/>
    <property type="molecule type" value="Genomic_DNA"/>
</dbReference>
<keyword evidence="3" id="KW-0560">Oxidoreductase</keyword>
<dbReference type="GO" id="GO:0008270">
    <property type="term" value="F:zinc ion binding"/>
    <property type="evidence" value="ECO:0007669"/>
    <property type="project" value="InterPro"/>
</dbReference>
<comment type="caution">
    <text evidence="7">The sequence shown here is derived from an EMBL/GenBank/DDBJ whole genome shotgun (WGS) entry which is preliminary data.</text>
</comment>
<dbReference type="InterPro" id="IPR050129">
    <property type="entry name" value="Zn_alcohol_dh"/>
</dbReference>
<dbReference type="SUPFAM" id="SSF51735">
    <property type="entry name" value="NAD(P)-binding Rossmann-fold domains"/>
    <property type="match status" value="1"/>
</dbReference>
<dbReference type="InterPro" id="IPR002328">
    <property type="entry name" value="ADH_Zn_CS"/>
</dbReference>
<keyword evidence="1 4" id="KW-0479">Metal-binding</keyword>
<evidence type="ECO:0000256" key="3">
    <source>
        <dbReference type="ARBA" id="ARBA00023002"/>
    </source>
</evidence>
<dbReference type="PROSITE" id="PS00059">
    <property type="entry name" value="ADH_ZINC"/>
    <property type="match status" value="1"/>
</dbReference>
<dbReference type="RefSeq" id="WP_249280666.1">
    <property type="nucleotide sequence ID" value="NZ_JACRSS010000004.1"/>
</dbReference>
<dbReference type="SUPFAM" id="SSF50129">
    <property type="entry name" value="GroES-like"/>
    <property type="match status" value="1"/>
</dbReference>
<protein>
    <submittedName>
        <fullName evidence="7">Zinc-binding dehydrogenase</fullName>
    </submittedName>
</protein>
<evidence type="ECO:0000313" key="8">
    <source>
        <dbReference type="Proteomes" id="UP000617951"/>
    </source>
</evidence>
<sequence>METMKGVVVTAPGQVCIRDDIPKPVCGDYEALVHVKYCGFCNGTDLHIIDGTMTKEAGLGEYPTVLGHESSGVVVEVGKKVRNIKIGDHYVHINLYPEVGGGYTRTYGGMADYGLVADYEAMREDGIPEEEFPFLNPQLPHYGKFGKIPEDIDLEGAGALLSMSECLSAAKNVGVDETKKVLIYGAGPMGLGVALYCKALGAKKVVVGDLQPGRLELAKKIAKVDQVVDLSKATMKEALNGELFDIVMDIVGLTSILLEGSQFLLPFGRVCSMGVLRSNDLQMNIQALKNNTMLQMLNLPYQEYKAMDENVELIRAGKISMKDFYSHVVDRENIQEAIDLVRRKEALKVIIKVND</sequence>
<evidence type="ECO:0000256" key="1">
    <source>
        <dbReference type="ARBA" id="ARBA00022723"/>
    </source>
</evidence>
<dbReference type="Gene3D" id="3.90.180.10">
    <property type="entry name" value="Medium-chain alcohol dehydrogenases, catalytic domain"/>
    <property type="match status" value="1"/>
</dbReference>
<dbReference type="PANTHER" id="PTHR43401:SF2">
    <property type="entry name" value="L-THREONINE 3-DEHYDROGENASE"/>
    <property type="match status" value="1"/>
</dbReference>
<dbReference type="PANTHER" id="PTHR43401">
    <property type="entry name" value="L-THREONINE 3-DEHYDROGENASE"/>
    <property type="match status" value="1"/>
</dbReference>